<dbReference type="SMART" id="SM00448">
    <property type="entry name" value="REC"/>
    <property type="match status" value="1"/>
</dbReference>
<evidence type="ECO:0000313" key="11">
    <source>
        <dbReference type="Proteomes" id="UP001238179"/>
    </source>
</evidence>
<dbReference type="Pfam" id="PF02518">
    <property type="entry name" value="HATPase_c"/>
    <property type="match status" value="1"/>
</dbReference>
<keyword evidence="11" id="KW-1185">Reference proteome</keyword>
<dbReference type="InterPro" id="IPR011006">
    <property type="entry name" value="CheY-like_superfamily"/>
</dbReference>
<dbReference type="PROSITE" id="PS50123">
    <property type="entry name" value="CHER"/>
    <property type="match status" value="1"/>
</dbReference>
<evidence type="ECO:0000256" key="4">
    <source>
        <dbReference type="SAM" id="Coils"/>
    </source>
</evidence>
<dbReference type="PROSITE" id="PS50109">
    <property type="entry name" value="HIS_KIN"/>
    <property type="match status" value="1"/>
</dbReference>
<dbReference type="CDD" id="cd00156">
    <property type="entry name" value="REC"/>
    <property type="match status" value="1"/>
</dbReference>
<dbReference type="InterPro" id="IPR029063">
    <property type="entry name" value="SAM-dependent_MTases_sf"/>
</dbReference>
<dbReference type="InterPro" id="IPR003594">
    <property type="entry name" value="HATPase_dom"/>
</dbReference>
<dbReference type="InterPro" id="IPR000700">
    <property type="entry name" value="PAS-assoc_C"/>
</dbReference>
<dbReference type="InterPro" id="IPR035965">
    <property type="entry name" value="PAS-like_dom_sf"/>
</dbReference>
<reference evidence="11" key="1">
    <citation type="journal article" date="2023" name="Int. J. Syst. Evol. Microbiol.">
        <title>Mesoterricola silvestris gen. nov., sp. nov., Mesoterricola sediminis sp. nov., Geothrix oryzae sp. nov., Geothrix edaphica sp. nov., Geothrix rubra sp. nov., and Geothrix limicola sp. nov., six novel members of Acidobacteriota isolated from soils.</title>
        <authorList>
            <person name="Itoh H."/>
            <person name="Sugisawa Y."/>
            <person name="Mise K."/>
            <person name="Xu Z."/>
            <person name="Kuniyasu M."/>
            <person name="Ushijima N."/>
            <person name="Kawano K."/>
            <person name="Kobayashi E."/>
            <person name="Shiratori Y."/>
            <person name="Masuda Y."/>
            <person name="Senoo K."/>
        </authorList>
    </citation>
    <scope>NUCLEOTIDE SEQUENCE [LARGE SCALE GENOMIC DNA]</scope>
    <source>
        <strain evidence="11">W79</strain>
    </source>
</reference>
<proteinExistence type="predicted"/>
<dbReference type="CDD" id="cd00130">
    <property type="entry name" value="PAS"/>
    <property type="match status" value="2"/>
</dbReference>
<dbReference type="SUPFAM" id="SSF52172">
    <property type="entry name" value="CheY-like"/>
    <property type="match status" value="1"/>
</dbReference>
<dbReference type="InterPro" id="IPR005467">
    <property type="entry name" value="His_kinase_dom"/>
</dbReference>
<dbReference type="CDD" id="cd00082">
    <property type="entry name" value="HisKA"/>
    <property type="match status" value="1"/>
</dbReference>
<dbReference type="SMART" id="SM00138">
    <property type="entry name" value="MeTrc"/>
    <property type="match status" value="1"/>
</dbReference>
<organism evidence="10 11">
    <name type="scientific">Mesoterricola silvestris</name>
    <dbReference type="NCBI Taxonomy" id="2927979"/>
    <lineage>
        <taxon>Bacteria</taxon>
        <taxon>Pseudomonadati</taxon>
        <taxon>Acidobacteriota</taxon>
        <taxon>Holophagae</taxon>
        <taxon>Holophagales</taxon>
        <taxon>Holophagaceae</taxon>
        <taxon>Mesoterricola</taxon>
    </lineage>
</organism>
<feature type="coiled-coil region" evidence="4">
    <location>
        <begin position="447"/>
        <end position="527"/>
    </location>
</feature>
<dbReference type="PANTHER" id="PTHR24422">
    <property type="entry name" value="CHEMOTAXIS PROTEIN METHYLTRANSFERASE"/>
    <property type="match status" value="1"/>
</dbReference>
<dbReference type="SMART" id="SM00086">
    <property type="entry name" value="PAC"/>
    <property type="match status" value="3"/>
</dbReference>
<dbReference type="SUPFAM" id="SSF53335">
    <property type="entry name" value="S-adenosyl-L-methionine-dependent methyltransferases"/>
    <property type="match status" value="1"/>
</dbReference>
<dbReference type="SMART" id="SM00091">
    <property type="entry name" value="PAS"/>
    <property type="match status" value="2"/>
</dbReference>
<accession>A0AA48K8F5</accession>
<evidence type="ECO:0000259" key="8">
    <source>
        <dbReference type="PROSITE" id="PS50113"/>
    </source>
</evidence>
<evidence type="ECO:0000256" key="2">
    <source>
        <dbReference type="ARBA" id="ARBA00012438"/>
    </source>
</evidence>
<evidence type="ECO:0000259" key="7">
    <source>
        <dbReference type="PROSITE" id="PS50112"/>
    </source>
</evidence>
<dbReference type="PROSITE" id="PS50113">
    <property type="entry name" value="PAC"/>
    <property type="match status" value="1"/>
</dbReference>
<dbReference type="InterPro" id="IPR000014">
    <property type="entry name" value="PAS"/>
</dbReference>
<keyword evidence="3" id="KW-0597">Phosphoprotein</keyword>
<feature type="domain" description="PAS" evidence="7">
    <location>
        <begin position="770"/>
        <end position="819"/>
    </location>
</feature>
<dbReference type="EMBL" id="AP027080">
    <property type="protein sequence ID" value="BDU72231.1"/>
    <property type="molecule type" value="Genomic_DNA"/>
</dbReference>
<dbReference type="Proteomes" id="UP001238179">
    <property type="component" value="Chromosome"/>
</dbReference>
<dbReference type="NCBIfam" id="TIGR00229">
    <property type="entry name" value="sensory_box"/>
    <property type="match status" value="2"/>
</dbReference>
<dbReference type="Gene3D" id="3.30.450.20">
    <property type="entry name" value="PAS domain"/>
    <property type="match status" value="3"/>
</dbReference>
<dbReference type="InterPro" id="IPR022642">
    <property type="entry name" value="CheR_C"/>
</dbReference>
<dbReference type="Gene3D" id="2.10.70.100">
    <property type="match status" value="1"/>
</dbReference>
<dbReference type="Gene3D" id="3.40.50.2300">
    <property type="match status" value="1"/>
</dbReference>
<dbReference type="InterPro" id="IPR036890">
    <property type="entry name" value="HATPase_C_sf"/>
</dbReference>
<dbReference type="Pfam" id="PF13596">
    <property type="entry name" value="PAS_10"/>
    <property type="match status" value="1"/>
</dbReference>
<evidence type="ECO:0000259" key="5">
    <source>
        <dbReference type="PROSITE" id="PS50109"/>
    </source>
</evidence>
<feature type="domain" description="CheR-type methyltransferase" evidence="9">
    <location>
        <begin position="18"/>
        <end position="278"/>
    </location>
</feature>
<feature type="domain" description="Response regulatory" evidence="6">
    <location>
        <begin position="1141"/>
        <end position="1256"/>
    </location>
</feature>
<dbReference type="SUPFAM" id="SSF55874">
    <property type="entry name" value="ATPase domain of HSP90 chaperone/DNA topoisomerase II/histidine kinase"/>
    <property type="match status" value="1"/>
</dbReference>
<dbReference type="Pfam" id="PF01739">
    <property type="entry name" value="CheR"/>
    <property type="match status" value="1"/>
</dbReference>
<dbReference type="Pfam" id="PF08447">
    <property type="entry name" value="PAS_3"/>
    <property type="match status" value="1"/>
</dbReference>
<dbReference type="Gene3D" id="3.40.50.150">
    <property type="entry name" value="Vaccinia Virus protein VP39"/>
    <property type="match status" value="1"/>
</dbReference>
<evidence type="ECO:0000313" key="10">
    <source>
        <dbReference type="EMBL" id="BDU72231.1"/>
    </source>
</evidence>
<evidence type="ECO:0000259" key="6">
    <source>
        <dbReference type="PROSITE" id="PS50110"/>
    </source>
</evidence>
<dbReference type="PROSITE" id="PS50110">
    <property type="entry name" value="RESPONSE_REGULATORY"/>
    <property type="match status" value="1"/>
</dbReference>
<dbReference type="Pfam" id="PF03705">
    <property type="entry name" value="CheR_N"/>
    <property type="match status" value="1"/>
</dbReference>
<name>A0AA48K8F5_9BACT</name>
<dbReference type="InterPro" id="IPR000780">
    <property type="entry name" value="CheR_MeTrfase"/>
</dbReference>
<keyword evidence="4" id="KW-0175">Coiled coil</keyword>
<dbReference type="SMART" id="SM00387">
    <property type="entry name" value="HATPase_c"/>
    <property type="match status" value="1"/>
</dbReference>
<protein>
    <recommendedName>
        <fullName evidence="2">histidine kinase</fullName>
        <ecNumber evidence="2">2.7.13.3</ecNumber>
    </recommendedName>
</protein>
<dbReference type="InterPro" id="IPR013655">
    <property type="entry name" value="PAS_fold_3"/>
</dbReference>
<dbReference type="GO" id="GO:0000155">
    <property type="term" value="F:phosphorelay sensor kinase activity"/>
    <property type="evidence" value="ECO:0007669"/>
    <property type="project" value="InterPro"/>
</dbReference>
<dbReference type="InterPro" id="IPR001789">
    <property type="entry name" value="Sig_transdc_resp-reg_receiver"/>
</dbReference>
<dbReference type="Pfam" id="PF00072">
    <property type="entry name" value="Response_reg"/>
    <property type="match status" value="1"/>
</dbReference>
<sequence>MGMPHDHLQDPKDPAEVLQSICEVLARKTDNDFSRYKPGTLQRRVQNRVRATGSRTLHEYLGHLRDSSDEAEALLKDLLIGVTEFFRDPGAFVSLSNHLLAELASGKSDPEPLRIWVPGCCTGEEAYSIAMLVKEQLDALGARRPVRIFATDIDTNALMQAKAGRYAAGALRGVSPDRLARFFTPEGALFRVAKELRDMCVFSVQNLVRDPPFSSLHLIACRNVFIYLQPDLQRKLVPLFHFALKPRGVLFLGPAEGLASNPELFEAVDKLNRIFIKRDVQYQLPLDFPLGDRRLLYRERPRLDRAVSGRPTFTTDGLFERMLLEEYAPASAIVNELGDVLFCAGRIGRFLHPPMGPPSSNLLESAPGPLRRELRNLLAQAADPTRPGQATAVVKADAGQGEETLRVTVRPMPGLERESGVYAVILQALESAGPQPPLPSARDNPLLDQMEMELRVTQAELQATVDELGSTNEEFSASNEELQASNEELQASQEELRSVNEELTTLNHELQQKVGELRLANSDLQNLLASTAIATIFLDGELRITRFTPASTEVYRLIEGDLGRPIGDIVPLFRGADVLGLARDVLATHGTREEHAQAVDGKRWFIVRALPYRTLAQTVDGVVITFTDITEVMLAQCSMQMSEERLYYSLQRSHTGAWEFDDAEGSGYRTLEHARIFGYVSAETPWTREIFLAHVVPEDRAEVARTIREGAETGSDWTFQCRIRRTDGEIRWILVAGGPRGGRDHKPGLMAGIVQDITARKQAEEEVRLSEERFAITFHASPDAIAITRIEDGTYLLVNENFTRFLGYGPGEVLGKTSLELGVWADPLDRGRWTEELRREGQVTCLEMAFRRADGAIVIGQVSSRIINLAGEAVQLSIIRDVTRQRSEDEHRRLLEAEVEHMQRMESLGRLAGGVAHDMNNVLAAIFALTQALRVRYAEDADLDGALATMERAAARGRDLVKGLVGFSRKGLREPAPVNLNDLVRQEVALLDRTLMQKYALVMDLDEALPPILGEAGTLGSALMNLCMNAADAMAPGGTLTLRTRRAEGDWVEVAVEDTGEGMAPEVMRKAMEPFFTTKPSGKGTGLGLAMVLNAARAHGGTLGLQSEPGRGTRALLRFPAASAAPEAPAPEASPAVPPLAILMVDDDELLRASVPTMLRMLGHHVETVEGGPAALAWLDAGNRADLVLLDLNMPGMGGLEALRGIRARSGSLPVLLATGYLDPEAEEAAGRDPQVRILGKPFNLVEIQKKFLELYGS</sequence>
<gene>
    <name evidence="10" type="ORF">METEAL_14050</name>
</gene>
<dbReference type="PROSITE" id="PS50112">
    <property type="entry name" value="PAS"/>
    <property type="match status" value="1"/>
</dbReference>
<dbReference type="InterPro" id="IPR036097">
    <property type="entry name" value="HisK_dim/P_sf"/>
</dbReference>
<dbReference type="PRINTS" id="PR00996">
    <property type="entry name" value="CHERMTFRASE"/>
</dbReference>
<comment type="catalytic activity">
    <reaction evidence="1">
        <text>ATP + protein L-histidine = ADP + protein N-phospho-L-histidine.</text>
        <dbReference type="EC" id="2.7.13.3"/>
    </reaction>
</comment>
<dbReference type="InterPro" id="IPR001610">
    <property type="entry name" value="PAC"/>
</dbReference>
<dbReference type="InterPro" id="IPR003661">
    <property type="entry name" value="HisK_dim/P_dom"/>
</dbReference>
<dbReference type="InterPro" id="IPR022641">
    <property type="entry name" value="CheR_N"/>
</dbReference>
<dbReference type="Gene3D" id="3.30.565.10">
    <property type="entry name" value="Histidine kinase-like ATPase, C-terminal domain"/>
    <property type="match status" value="1"/>
</dbReference>
<dbReference type="KEGG" id="msil:METEAL_14050"/>
<feature type="domain" description="Histidine kinase" evidence="5">
    <location>
        <begin position="914"/>
        <end position="1123"/>
    </location>
</feature>
<dbReference type="AlphaFoldDB" id="A0AA48K8F5"/>
<evidence type="ECO:0000259" key="9">
    <source>
        <dbReference type="PROSITE" id="PS50123"/>
    </source>
</evidence>
<dbReference type="Gene3D" id="1.10.287.130">
    <property type="match status" value="1"/>
</dbReference>
<evidence type="ECO:0000256" key="3">
    <source>
        <dbReference type="PROSITE-ProRule" id="PRU00169"/>
    </source>
</evidence>
<dbReference type="SUPFAM" id="SSF47757">
    <property type="entry name" value="Chemotaxis receptor methyltransferase CheR, N-terminal domain"/>
    <property type="match status" value="1"/>
</dbReference>
<dbReference type="Pfam" id="PF13426">
    <property type="entry name" value="PAS_9"/>
    <property type="match status" value="1"/>
</dbReference>
<evidence type="ECO:0000256" key="1">
    <source>
        <dbReference type="ARBA" id="ARBA00000085"/>
    </source>
</evidence>
<dbReference type="SUPFAM" id="SSF55785">
    <property type="entry name" value="PYP-like sensor domain (PAS domain)"/>
    <property type="match status" value="3"/>
</dbReference>
<feature type="modified residue" description="4-aspartylphosphate" evidence="3">
    <location>
        <position position="1191"/>
    </location>
</feature>
<dbReference type="GO" id="GO:0008757">
    <property type="term" value="F:S-adenosylmethionine-dependent methyltransferase activity"/>
    <property type="evidence" value="ECO:0007669"/>
    <property type="project" value="InterPro"/>
</dbReference>
<dbReference type="InterPro" id="IPR050903">
    <property type="entry name" value="Bact_Chemotaxis_MeTrfase"/>
</dbReference>
<dbReference type="EC" id="2.7.13.3" evidence="2"/>
<dbReference type="SUPFAM" id="SSF47384">
    <property type="entry name" value="Homodimeric domain of signal transducing histidine kinase"/>
    <property type="match status" value="1"/>
</dbReference>
<dbReference type="PANTHER" id="PTHR24422:SF27">
    <property type="entry name" value="PROTEIN-GLUTAMATE O-METHYLTRANSFERASE"/>
    <property type="match status" value="1"/>
</dbReference>
<feature type="domain" description="PAC" evidence="8">
    <location>
        <begin position="717"/>
        <end position="769"/>
    </location>
</feature>